<comment type="caution">
    <text evidence="1">The sequence shown here is derived from an EMBL/GenBank/DDBJ whole genome shotgun (WGS) entry which is preliminary data.</text>
</comment>
<evidence type="ECO:0000313" key="2">
    <source>
        <dbReference type="Proteomes" id="UP001150217"/>
    </source>
</evidence>
<dbReference type="Proteomes" id="UP001150217">
    <property type="component" value="Unassembled WGS sequence"/>
</dbReference>
<proteinExistence type="predicted"/>
<accession>A0ABQ8VCM6</accession>
<sequence length="198" mass="22250">MVGHHDILSQSITFKNILNAKDQIVEEVYESKDQMKHSIEHYWAPTDCCYADHLKCCIETLQSFKVGIENSRALSLRRHGWCSKKIWLGAGPGNRQNQVQNDAISGGVLQEILGALCGSLVTCRTLAALKLNIQGTIWVCRVCSRRLSARAIYPEVKPLQTWESELHGKFLYGLIIPWATGHCQSKTARPEFEVLVGE</sequence>
<organism evidence="1 2">
    <name type="scientific">Lentinula lateritia</name>
    <dbReference type="NCBI Taxonomy" id="40482"/>
    <lineage>
        <taxon>Eukaryota</taxon>
        <taxon>Fungi</taxon>
        <taxon>Dikarya</taxon>
        <taxon>Basidiomycota</taxon>
        <taxon>Agaricomycotina</taxon>
        <taxon>Agaricomycetes</taxon>
        <taxon>Agaricomycetidae</taxon>
        <taxon>Agaricales</taxon>
        <taxon>Marasmiineae</taxon>
        <taxon>Omphalotaceae</taxon>
        <taxon>Lentinula</taxon>
    </lineage>
</organism>
<keyword evidence="2" id="KW-1185">Reference proteome</keyword>
<evidence type="ECO:0000313" key="1">
    <source>
        <dbReference type="EMBL" id="KAJ4480736.1"/>
    </source>
</evidence>
<protein>
    <submittedName>
        <fullName evidence="1">Uncharacterized protein</fullName>
    </submittedName>
</protein>
<reference evidence="1" key="1">
    <citation type="submission" date="2022-08" db="EMBL/GenBank/DDBJ databases">
        <title>A Global Phylogenomic Analysis of the Shiitake Genus Lentinula.</title>
        <authorList>
            <consortium name="DOE Joint Genome Institute"/>
            <person name="Sierra-Patev S."/>
            <person name="Min B."/>
            <person name="Naranjo-Ortiz M."/>
            <person name="Looney B."/>
            <person name="Konkel Z."/>
            <person name="Slot J.C."/>
            <person name="Sakamoto Y."/>
            <person name="Steenwyk J.L."/>
            <person name="Rokas A."/>
            <person name="Carro J."/>
            <person name="Camarero S."/>
            <person name="Ferreira P."/>
            <person name="Molpeceres G."/>
            <person name="Ruiz-Duenas F.J."/>
            <person name="Serrano A."/>
            <person name="Henrissat B."/>
            <person name="Drula E."/>
            <person name="Hughes K.W."/>
            <person name="Mata J.L."/>
            <person name="Ishikawa N.K."/>
            <person name="Vargas-Isla R."/>
            <person name="Ushijima S."/>
            <person name="Smith C.A."/>
            <person name="Ahrendt S."/>
            <person name="Andreopoulos W."/>
            <person name="He G."/>
            <person name="Labutti K."/>
            <person name="Lipzen A."/>
            <person name="Ng V."/>
            <person name="Riley R."/>
            <person name="Sandor L."/>
            <person name="Barry K."/>
            <person name="Martinez A.T."/>
            <person name="Xiao Y."/>
            <person name="Gibbons J.G."/>
            <person name="Terashima K."/>
            <person name="Grigoriev I.V."/>
            <person name="Hibbett D.S."/>
        </authorList>
    </citation>
    <scope>NUCLEOTIDE SEQUENCE</scope>
    <source>
        <strain evidence="1">RHP3577 ss4</strain>
    </source>
</reference>
<gene>
    <name evidence="1" type="ORF">C8R41DRAFT_869028</name>
</gene>
<name>A0ABQ8VCM6_9AGAR</name>
<dbReference type="EMBL" id="JANVFT010000060">
    <property type="protein sequence ID" value="KAJ4480736.1"/>
    <property type="molecule type" value="Genomic_DNA"/>
</dbReference>